<keyword evidence="4" id="KW-1185">Reference proteome</keyword>
<feature type="region of interest" description="Disordered" evidence="1">
    <location>
        <begin position="194"/>
        <end position="293"/>
    </location>
</feature>
<feature type="compositionally biased region" description="Low complexity" evidence="1">
    <location>
        <begin position="261"/>
        <end position="279"/>
    </location>
</feature>
<name>A0ABQ0M899_MYCCL</name>
<dbReference type="EMBL" id="DF849808">
    <property type="protein sequence ID" value="GAT59062.1"/>
    <property type="molecule type" value="Genomic_DNA"/>
</dbReference>
<evidence type="ECO:0000313" key="3">
    <source>
        <dbReference type="EMBL" id="GAT59062.1"/>
    </source>
</evidence>
<protein>
    <recommendedName>
        <fullName evidence="2">DUF7918 domain-containing protein</fullName>
    </recommendedName>
</protein>
<dbReference type="Proteomes" id="UP000815677">
    <property type="component" value="Unassembled WGS sequence"/>
</dbReference>
<gene>
    <name evidence="3" type="ORF">MCHLO_15407</name>
</gene>
<sequence>EFSVVWTNESNEDYPATRGTLIFDGKTSFQRSVEVIHSKKLPLGGDETSIDGEYFNHCTQYRPYTFGKLERTDDKQFDESEAHSQELGVIQLTIHGGRAGFGDPTDPEWRIEEEEDLEIPVLVLHERVQKDISQQVVLGKSSKVPLEEQNQQKKMAKASPTWFEQQTRTRAPLVIFRFIYRPLEVLCAEGIVPPSKMSKGKAQGRAPERSTGSEDAGEEALLPVKSEFRNDSEERILRSRTSTPQQLEEPASAEELDELISNADSDSAPARSPAPAPLAVDEDAEMKPKREEGRIEELWAERASLHARTAELLTQQAEIHAQTAAVDAELEQLLSGLRRRQPDTGNDPVAAPGRPRKRLRVKKEEREQGLGDERAVGLGSVEVIDLT</sequence>
<feature type="region of interest" description="Disordered" evidence="1">
    <location>
        <begin position="334"/>
        <end position="374"/>
    </location>
</feature>
<dbReference type="Pfam" id="PF25534">
    <property type="entry name" value="DUF7918"/>
    <property type="match status" value="1"/>
</dbReference>
<feature type="compositionally biased region" description="Basic and acidic residues" evidence="1">
    <location>
        <begin position="362"/>
        <end position="374"/>
    </location>
</feature>
<reference evidence="3" key="1">
    <citation type="submission" date="2014-09" db="EMBL/GenBank/DDBJ databases">
        <title>Genome sequence of the luminous mushroom Mycena chlorophos for searching fungal bioluminescence genes.</title>
        <authorList>
            <person name="Tanaka Y."/>
            <person name="Kasuga D."/>
            <person name="Oba Y."/>
            <person name="Hase S."/>
            <person name="Sato K."/>
            <person name="Oba Y."/>
            <person name="Sakakibara Y."/>
        </authorList>
    </citation>
    <scope>NUCLEOTIDE SEQUENCE</scope>
</reference>
<evidence type="ECO:0000313" key="4">
    <source>
        <dbReference type="Proteomes" id="UP000815677"/>
    </source>
</evidence>
<accession>A0ABQ0M899</accession>
<feature type="compositionally biased region" description="Basic and acidic residues" evidence="1">
    <location>
        <begin position="226"/>
        <end position="237"/>
    </location>
</feature>
<organism evidence="3 4">
    <name type="scientific">Mycena chlorophos</name>
    <name type="common">Agaric fungus</name>
    <name type="synonym">Agaricus chlorophos</name>
    <dbReference type="NCBI Taxonomy" id="658473"/>
    <lineage>
        <taxon>Eukaryota</taxon>
        <taxon>Fungi</taxon>
        <taxon>Dikarya</taxon>
        <taxon>Basidiomycota</taxon>
        <taxon>Agaricomycotina</taxon>
        <taxon>Agaricomycetes</taxon>
        <taxon>Agaricomycetidae</taxon>
        <taxon>Agaricales</taxon>
        <taxon>Marasmiineae</taxon>
        <taxon>Mycenaceae</taxon>
        <taxon>Mycena</taxon>
    </lineage>
</organism>
<evidence type="ECO:0000259" key="2">
    <source>
        <dbReference type="Pfam" id="PF25534"/>
    </source>
</evidence>
<dbReference type="InterPro" id="IPR057678">
    <property type="entry name" value="DUF7918"/>
</dbReference>
<evidence type="ECO:0000256" key="1">
    <source>
        <dbReference type="SAM" id="MobiDB-lite"/>
    </source>
</evidence>
<proteinExistence type="predicted"/>
<feature type="non-terminal residue" evidence="3">
    <location>
        <position position="1"/>
    </location>
</feature>
<feature type="domain" description="DUF7918" evidence="2">
    <location>
        <begin position="2"/>
        <end position="195"/>
    </location>
</feature>